<evidence type="ECO:0000256" key="1">
    <source>
        <dbReference type="SAM" id="Coils"/>
    </source>
</evidence>
<evidence type="ECO:0000259" key="2">
    <source>
        <dbReference type="Pfam" id="PF03469"/>
    </source>
</evidence>
<evidence type="ECO:0000313" key="3">
    <source>
        <dbReference type="EMBL" id="CAA7020015.1"/>
    </source>
</evidence>
<organism evidence="3 4">
    <name type="scientific">Microthlaspi erraticum</name>
    <dbReference type="NCBI Taxonomy" id="1685480"/>
    <lineage>
        <taxon>Eukaryota</taxon>
        <taxon>Viridiplantae</taxon>
        <taxon>Streptophyta</taxon>
        <taxon>Embryophyta</taxon>
        <taxon>Tracheophyta</taxon>
        <taxon>Spermatophyta</taxon>
        <taxon>Magnoliopsida</taxon>
        <taxon>eudicotyledons</taxon>
        <taxon>Gunneridae</taxon>
        <taxon>Pentapetalae</taxon>
        <taxon>rosids</taxon>
        <taxon>malvids</taxon>
        <taxon>Brassicales</taxon>
        <taxon>Brassicaceae</taxon>
        <taxon>Coluteocarpeae</taxon>
        <taxon>Microthlaspi</taxon>
    </lineage>
</organism>
<dbReference type="Proteomes" id="UP000467841">
    <property type="component" value="Unassembled WGS sequence"/>
</dbReference>
<name>A0A6D2HX86_9BRAS</name>
<evidence type="ECO:0000313" key="4">
    <source>
        <dbReference type="Proteomes" id="UP000467841"/>
    </source>
</evidence>
<accession>A0A6D2HX86</accession>
<keyword evidence="4" id="KW-1185">Reference proteome</keyword>
<dbReference type="EMBL" id="CACVBM020000510">
    <property type="protein sequence ID" value="CAA7020015.1"/>
    <property type="molecule type" value="Genomic_DNA"/>
</dbReference>
<feature type="coiled-coil region" evidence="1">
    <location>
        <begin position="4"/>
        <end position="31"/>
    </location>
</feature>
<reference evidence="3" key="1">
    <citation type="submission" date="2020-01" db="EMBL/GenBank/DDBJ databases">
        <authorList>
            <person name="Mishra B."/>
        </authorList>
    </citation>
    <scope>NUCLEOTIDE SEQUENCE [LARGE SCALE GENOMIC DNA]</scope>
</reference>
<keyword evidence="1" id="KW-0175">Coiled coil</keyword>
<sequence>MHAVQELQTKISDYEKKMLHYESKIGRLENDTFDKDQEIIRAKFTLLEAMPELNTQEDENDPSLDIPAPGHIDPMVFHTACTIASPCKPEEDAMMWEREIQQKAETLYEEWRSEINDGFSEERPDLSGLKEKYGEELYNAIKIAWIEAQESRRTGVHLKPWHKEAGREQTLTELLVPLEAQIQTLKIKNHH</sequence>
<dbReference type="Pfam" id="PF03469">
    <property type="entry name" value="XH"/>
    <property type="match status" value="1"/>
</dbReference>
<proteinExistence type="predicted"/>
<protein>
    <recommendedName>
        <fullName evidence="2">Factor of DNA methylation 1-5/IDN2 domain-containing protein</fullName>
    </recommendedName>
</protein>
<dbReference type="AlphaFoldDB" id="A0A6D2HX86"/>
<dbReference type="InterPro" id="IPR005379">
    <property type="entry name" value="FDM1-5/IDN2_XH"/>
</dbReference>
<dbReference type="OrthoDB" id="1027856at2759"/>
<gene>
    <name evidence="3" type="ORF">MERR_LOCUS7250</name>
</gene>
<feature type="domain" description="Factor of DNA methylation 1-5/IDN2" evidence="2">
    <location>
        <begin position="70"/>
        <end position="187"/>
    </location>
</feature>
<comment type="caution">
    <text evidence="3">The sequence shown here is derived from an EMBL/GenBank/DDBJ whole genome shotgun (WGS) entry which is preliminary data.</text>
</comment>